<evidence type="ECO:0000259" key="4">
    <source>
        <dbReference type="PROSITE" id="PS51371"/>
    </source>
</evidence>
<proteinExistence type="predicted"/>
<sequence>MLARHIMTTSVVTAAPNMTIHEAARLLVVNSISGMPVVDAIGTIVGVIRESDLLHRVENGTGHARRQWWHELLWSSPRGQAARYVKERGRFVRDVMCDEVISIPEDMPLAQIADLMERRHTTLVPVLKHGKLVGVVSRSKLIGTLVSVVATMEPASRDDASLRDAIAREMHGQRWGLPKQCVLVKEGIAHLWGVIESTEEKRAIQIAAEGVTGVKRVEFHLEIPSVIPAV</sequence>
<dbReference type="Pfam" id="PF00571">
    <property type="entry name" value="CBS"/>
    <property type="match status" value="2"/>
</dbReference>
<dbReference type="PROSITE" id="PS51371">
    <property type="entry name" value="CBS"/>
    <property type="match status" value="2"/>
</dbReference>
<dbReference type="CDD" id="cd04586">
    <property type="entry name" value="CBS_pair_BON_assoc"/>
    <property type="match status" value="1"/>
</dbReference>
<evidence type="ECO:0000313" key="6">
    <source>
        <dbReference type="Proteomes" id="UP000272778"/>
    </source>
</evidence>
<accession>A0A3N6MPE7</accession>
<dbReference type="PROSITE" id="PS50914">
    <property type="entry name" value="BON"/>
    <property type="match status" value="1"/>
</dbReference>
<gene>
    <name evidence="5" type="ORF">D1Y85_15745</name>
</gene>
<dbReference type="PANTHER" id="PTHR43080">
    <property type="entry name" value="CBS DOMAIN-CONTAINING PROTEIN CBSX3, MITOCHONDRIAL"/>
    <property type="match status" value="1"/>
</dbReference>
<dbReference type="EMBL" id="RQIS01000010">
    <property type="protein sequence ID" value="RQH05498.1"/>
    <property type="molecule type" value="Genomic_DNA"/>
</dbReference>
<dbReference type="RefSeq" id="WP_124151985.1">
    <property type="nucleotide sequence ID" value="NZ_RQIS01000010.1"/>
</dbReference>
<dbReference type="SMART" id="SM00116">
    <property type="entry name" value="CBS"/>
    <property type="match status" value="2"/>
</dbReference>
<dbReference type="AlphaFoldDB" id="A0A3N6MPE7"/>
<dbReference type="InterPro" id="IPR051257">
    <property type="entry name" value="Diverse_CBS-Domain"/>
</dbReference>
<evidence type="ECO:0000313" key="5">
    <source>
        <dbReference type="EMBL" id="RQH05498.1"/>
    </source>
</evidence>
<comment type="caution">
    <text evidence="5">The sequence shown here is derived from an EMBL/GenBank/DDBJ whole genome shotgun (WGS) entry which is preliminary data.</text>
</comment>
<keyword evidence="1 2" id="KW-0129">CBS domain</keyword>
<dbReference type="InterPro" id="IPR046342">
    <property type="entry name" value="CBS_dom_sf"/>
</dbReference>
<dbReference type="Gene3D" id="3.10.580.10">
    <property type="entry name" value="CBS-domain"/>
    <property type="match status" value="1"/>
</dbReference>
<evidence type="ECO:0000256" key="2">
    <source>
        <dbReference type="PROSITE-ProRule" id="PRU00703"/>
    </source>
</evidence>
<reference evidence="5 6" key="1">
    <citation type="submission" date="2018-11" db="EMBL/GenBank/DDBJ databases">
        <title>Paraburkholderia sp. DHOA04, isolated from soil.</title>
        <authorList>
            <person name="Gao Z.-H."/>
            <person name="Qiu L.-H."/>
            <person name="Fu J.-C."/>
        </authorList>
    </citation>
    <scope>NUCLEOTIDE SEQUENCE [LARGE SCALE GENOMIC DNA]</scope>
    <source>
        <strain evidence="5 6">DHOA04</strain>
    </source>
</reference>
<feature type="domain" description="CBS" evidence="4">
    <location>
        <begin position="96"/>
        <end position="151"/>
    </location>
</feature>
<dbReference type="OrthoDB" id="9790355at2"/>
<dbReference type="InterPro" id="IPR000644">
    <property type="entry name" value="CBS_dom"/>
</dbReference>
<evidence type="ECO:0000259" key="3">
    <source>
        <dbReference type="PROSITE" id="PS50914"/>
    </source>
</evidence>
<dbReference type="Pfam" id="PF04972">
    <property type="entry name" value="BON"/>
    <property type="match status" value="1"/>
</dbReference>
<dbReference type="PANTHER" id="PTHR43080:SF26">
    <property type="entry name" value="REGULATORY PROTEIN"/>
    <property type="match status" value="1"/>
</dbReference>
<feature type="domain" description="CBS" evidence="4">
    <location>
        <begin position="7"/>
        <end position="65"/>
    </location>
</feature>
<evidence type="ECO:0000256" key="1">
    <source>
        <dbReference type="ARBA" id="ARBA00023122"/>
    </source>
</evidence>
<dbReference type="Proteomes" id="UP000272778">
    <property type="component" value="Unassembled WGS sequence"/>
</dbReference>
<protein>
    <submittedName>
        <fullName evidence="5">CBS domain-containing protein</fullName>
    </submittedName>
</protein>
<feature type="domain" description="BON" evidence="3">
    <location>
        <begin position="158"/>
        <end position="225"/>
    </location>
</feature>
<dbReference type="InterPro" id="IPR017080">
    <property type="entry name" value="UCP036990_CBS_BON"/>
</dbReference>
<name>A0A3N6MPE7_9BURK</name>
<dbReference type="InterPro" id="IPR007055">
    <property type="entry name" value="BON_dom"/>
</dbReference>
<organism evidence="5 6">
    <name type="scientific">Paraburkholderia dinghuensis</name>
    <dbReference type="NCBI Taxonomy" id="2305225"/>
    <lineage>
        <taxon>Bacteria</taxon>
        <taxon>Pseudomonadati</taxon>
        <taxon>Pseudomonadota</taxon>
        <taxon>Betaproteobacteria</taxon>
        <taxon>Burkholderiales</taxon>
        <taxon>Burkholderiaceae</taxon>
        <taxon>Paraburkholderia</taxon>
    </lineage>
</organism>
<dbReference type="SUPFAM" id="SSF54631">
    <property type="entry name" value="CBS-domain pair"/>
    <property type="match status" value="1"/>
</dbReference>
<dbReference type="PIRSF" id="PIRSF036990">
    <property type="entry name" value="UCP036990_CBS_BON"/>
    <property type="match status" value="1"/>
</dbReference>
<keyword evidence="6" id="KW-1185">Reference proteome</keyword>